<dbReference type="Pfam" id="PF09758">
    <property type="entry name" value="FPL"/>
    <property type="match status" value="1"/>
</dbReference>
<feature type="domain" description="FPL" evidence="1">
    <location>
        <begin position="36"/>
        <end position="118"/>
    </location>
</feature>
<accession>A0A8S9KMV0</accession>
<evidence type="ECO:0000313" key="2">
    <source>
        <dbReference type="EMBL" id="KAF2594858.1"/>
    </source>
</evidence>
<sequence>MTCFRNFIEILLHLTDQLRKIQIVNDTNKDFVVEALRSIAEILTYGDHHDPSFFEFFLEKQVMGEFVRILRVTKTVTVSVQSLQTMGIMIQNLKSEQAIYYLFSNEYVNYLLSSPLDMA</sequence>
<organism evidence="2">
    <name type="scientific">Brassica cretica</name>
    <name type="common">Mustard</name>
    <dbReference type="NCBI Taxonomy" id="69181"/>
    <lineage>
        <taxon>Eukaryota</taxon>
        <taxon>Viridiplantae</taxon>
        <taxon>Streptophyta</taxon>
        <taxon>Embryophyta</taxon>
        <taxon>Tracheophyta</taxon>
        <taxon>Spermatophyta</taxon>
        <taxon>Magnoliopsida</taxon>
        <taxon>eudicotyledons</taxon>
        <taxon>Gunneridae</taxon>
        <taxon>Pentapetalae</taxon>
        <taxon>rosids</taxon>
        <taxon>malvids</taxon>
        <taxon>Brassicales</taxon>
        <taxon>Brassicaceae</taxon>
        <taxon>Brassiceae</taxon>
        <taxon>Brassica</taxon>
    </lineage>
</organism>
<proteinExistence type="predicted"/>
<dbReference type="PANTHER" id="PTHR21481">
    <property type="entry name" value="PROTEIN CLEC16A"/>
    <property type="match status" value="1"/>
</dbReference>
<dbReference type="AlphaFoldDB" id="A0A8S9KMV0"/>
<dbReference type="InterPro" id="IPR016024">
    <property type="entry name" value="ARM-type_fold"/>
</dbReference>
<dbReference type="InterPro" id="IPR039272">
    <property type="entry name" value="CLEC16A/TT9"/>
</dbReference>
<dbReference type="GO" id="GO:0007034">
    <property type="term" value="P:vacuolar transport"/>
    <property type="evidence" value="ECO:0007669"/>
    <property type="project" value="TreeGrafter"/>
</dbReference>
<comment type="caution">
    <text evidence="2">The sequence shown here is derived from an EMBL/GenBank/DDBJ whole genome shotgun (WGS) entry which is preliminary data.</text>
</comment>
<dbReference type="GO" id="GO:0005770">
    <property type="term" value="C:late endosome"/>
    <property type="evidence" value="ECO:0007669"/>
    <property type="project" value="TreeGrafter"/>
</dbReference>
<dbReference type="GO" id="GO:1901096">
    <property type="term" value="P:regulation of autophagosome maturation"/>
    <property type="evidence" value="ECO:0007669"/>
    <property type="project" value="TreeGrafter"/>
</dbReference>
<reference evidence="2" key="1">
    <citation type="submission" date="2019-12" db="EMBL/GenBank/DDBJ databases">
        <title>Genome sequencing and annotation of Brassica cretica.</title>
        <authorList>
            <person name="Studholme D.J."/>
            <person name="Sarris P.F."/>
        </authorList>
    </citation>
    <scope>NUCLEOTIDE SEQUENCE</scope>
    <source>
        <strain evidence="2">PFS-102/07</strain>
        <tissue evidence="2">Leaf</tissue>
    </source>
</reference>
<dbReference type="GO" id="GO:0005794">
    <property type="term" value="C:Golgi apparatus"/>
    <property type="evidence" value="ECO:0007669"/>
    <property type="project" value="TreeGrafter"/>
</dbReference>
<dbReference type="InterPro" id="IPR019155">
    <property type="entry name" value="CLEC16A/TT9_N"/>
</dbReference>
<evidence type="ECO:0000259" key="1">
    <source>
        <dbReference type="Pfam" id="PF09758"/>
    </source>
</evidence>
<name>A0A8S9KMV0_BRACR</name>
<dbReference type="PANTHER" id="PTHR21481:SF4">
    <property type="entry name" value="PROTEIN TRANSPARENT TESTA 9"/>
    <property type="match status" value="1"/>
</dbReference>
<protein>
    <recommendedName>
        <fullName evidence="1">FPL domain-containing protein</fullName>
    </recommendedName>
</protein>
<gene>
    <name evidence="2" type="ORF">F2Q70_00042823</name>
</gene>
<dbReference type="SUPFAM" id="SSF48371">
    <property type="entry name" value="ARM repeat"/>
    <property type="match status" value="1"/>
</dbReference>
<dbReference type="EMBL" id="QGKY02000164">
    <property type="protein sequence ID" value="KAF2594858.1"/>
    <property type="molecule type" value="Genomic_DNA"/>
</dbReference>
<dbReference type="GO" id="GO:0016197">
    <property type="term" value="P:endosomal transport"/>
    <property type="evidence" value="ECO:0007669"/>
    <property type="project" value="TreeGrafter"/>
</dbReference>